<gene>
    <name evidence="2" type="ORF">IAB73_08775</name>
</gene>
<reference evidence="2" key="1">
    <citation type="submission" date="2020-10" db="EMBL/GenBank/DDBJ databases">
        <authorList>
            <person name="Gilroy R."/>
        </authorList>
    </citation>
    <scope>NUCLEOTIDE SEQUENCE</scope>
    <source>
        <strain evidence="2">ChiSxjej2B14-6234</strain>
    </source>
</reference>
<accession>A0A9D0ZD54</accession>
<evidence type="ECO:0008006" key="4">
    <source>
        <dbReference type="Google" id="ProtNLM"/>
    </source>
</evidence>
<organism evidence="2 3">
    <name type="scientific">Candidatus Onthenecus intestinigallinarum</name>
    <dbReference type="NCBI Taxonomy" id="2840875"/>
    <lineage>
        <taxon>Bacteria</taxon>
        <taxon>Bacillati</taxon>
        <taxon>Bacillota</taxon>
        <taxon>Clostridia</taxon>
        <taxon>Eubacteriales</taxon>
        <taxon>Candidatus Onthenecus</taxon>
    </lineage>
</organism>
<evidence type="ECO:0000256" key="1">
    <source>
        <dbReference type="SAM" id="SignalP"/>
    </source>
</evidence>
<dbReference type="Proteomes" id="UP000886887">
    <property type="component" value="Unassembled WGS sequence"/>
</dbReference>
<evidence type="ECO:0000313" key="3">
    <source>
        <dbReference type="Proteomes" id="UP000886887"/>
    </source>
</evidence>
<evidence type="ECO:0000313" key="2">
    <source>
        <dbReference type="EMBL" id="HIQ72283.1"/>
    </source>
</evidence>
<comment type="caution">
    <text evidence="2">The sequence shown here is derived from an EMBL/GenBank/DDBJ whole genome shotgun (WGS) entry which is preliminary data.</text>
</comment>
<name>A0A9D0ZD54_9FIRM</name>
<proteinExistence type="predicted"/>
<dbReference type="PROSITE" id="PS51257">
    <property type="entry name" value="PROKAR_LIPOPROTEIN"/>
    <property type="match status" value="1"/>
</dbReference>
<keyword evidence="1" id="KW-0732">Signal</keyword>
<dbReference type="AlphaFoldDB" id="A0A9D0ZD54"/>
<reference evidence="2" key="2">
    <citation type="journal article" date="2021" name="PeerJ">
        <title>Extensive microbial diversity within the chicken gut microbiome revealed by metagenomics and culture.</title>
        <authorList>
            <person name="Gilroy R."/>
            <person name="Ravi A."/>
            <person name="Getino M."/>
            <person name="Pursley I."/>
            <person name="Horton D.L."/>
            <person name="Alikhan N.F."/>
            <person name="Baker D."/>
            <person name="Gharbi K."/>
            <person name="Hall N."/>
            <person name="Watson M."/>
            <person name="Adriaenssens E.M."/>
            <person name="Foster-Nyarko E."/>
            <person name="Jarju S."/>
            <person name="Secka A."/>
            <person name="Antonio M."/>
            <person name="Oren A."/>
            <person name="Chaudhuri R.R."/>
            <person name="La Ragione R."/>
            <person name="Hildebrand F."/>
            <person name="Pallen M.J."/>
        </authorList>
    </citation>
    <scope>NUCLEOTIDE SEQUENCE</scope>
    <source>
        <strain evidence="2">ChiSxjej2B14-6234</strain>
    </source>
</reference>
<sequence>MKKCIALLAAFSLLTLACAGFAAAESTDGLTAARDYLRLMYQGKPETTPADYTVVGAVNIGGTLYAIDWTADSDTIQFVAGDDGMVTVDVDEQNPEELHYVLTATLKDEAGNTETVTFNHKVPAALILDAGMSYEEIVAVAYELEDGLSLDETFRLYGVVTAIDTAWSDEYQNITVTIQVGDLADQPIMCYRLAGEGAKDLAVGDDITVEGILTNYKGTIEFDQGCTLVGMGEHVSQKALLDAAYKLEDGLSMTAPTVLRGEVVNIDTAWSDEYQNITVTIVCDGLTEQPIMCYRLSGEGAKDLAVGDDIAVAGTIKNYKGTIEFDQGCTLVVPADSANDARTAVTAYGLEAGLAMTEPSTMTGVITEIDTAWSDKYQNITVIMQVGGLADYPIMCYRLAGEGAKDLAVGDTITVSGTIKNYEGTIEFDQGCTLDAVVKAQ</sequence>
<protein>
    <recommendedName>
        <fullName evidence="4">DUF5666 domain-containing protein</fullName>
    </recommendedName>
</protein>
<feature type="signal peptide" evidence="1">
    <location>
        <begin position="1"/>
        <end position="22"/>
    </location>
</feature>
<feature type="chain" id="PRO_5039700276" description="DUF5666 domain-containing protein" evidence="1">
    <location>
        <begin position="23"/>
        <end position="441"/>
    </location>
</feature>
<dbReference type="EMBL" id="DVFJ01000031">
    <property type="protein sequence ID" value="HIQ72283.1"/>
    <property type="molecule type" value="Genomic_DNA"/>
</dbReference>